<dbReference type="RefSeq" id="WP_186982796.1">
    <property type="nucleotide sequence ID" value="NZ_JACOQH010000013.1"/>
</dbReference>
<feature type="domain" description="Peptidase C39-like" evidence="1">
    <location>
        <begin position="225"/>
        <end position="357"/>
    </location>
</feature>
<accession>A0ABR7IDA9</accession>
<evidence type="ECO:0000259" key="1">
    <source>
        <dbReference type="Pfam" id="PF13529"/>
    </source>
</evidence>
<sequence>MKKIVTVIGCLAIAVMLTLLLSVSNLLNLVGAFRPNGAITSKSTYDAMQTTIYNQVKKIDEQFVSTIETKIKDERDRLIRENTYEVQETDPETGKTVTKKKCDITVKRIVNHIDYASLIAYLDYNGGLDEKTGEIDADKALQFLNDICKIEITQIADKKYEVQNAYLSDDEIAEKYFTKETQKKKYIASCQAYGMFFRMDRANVRNDDSTDTPLPDDPYPGSYQDMPLYLQYSGPWSSVAYGNGTIRNKGCAPTCLAMVLSYMKGQQILPSDVVAWTGNRYYVNGAGSSWDIFGAVASNWGISCRGLGHSQSNMLAALSEGKPVIASMGPGTFTKGGHFIVLTGLTDDGKITVNDPNDSAKKNHKGTAFDVSLIMRESKNFWSFG</sequence>
<name>A0ABR7IDA9_9FIRM</name>
<reference evidence="2 3" key="1">
    <citation type="submission" date="2020-08" db="EMBL/GenBank/DDBJ databases">
        <title>Genome public.</title>
        <authorList>
            <person name="Liu C."/>
            <person name="Sun Q."/>
        </authorList>
    </citation>
    <scope>NUCLEOTIDE SEQUENCE [LARGE SCALE GENOMIC DNA]</scope>
    <source>
        <strain evidence="2 3">BX0805</strain>
    </source>
</reference>
<evidence type="ECO:0000313" key="3">
    <source>
        <dbReference type="Proteomes" id="UP000621540"/>
    </source>
</evidence>
<dbReference type="EMBL" id="JACOQH010000013">
    <property type="protein sequence ID" value="MBC5754928.1"/>
    <property type="molecule type" value="Genomic_DNA"/>
</dbReference>
<dbReference type="Pfam" id="PF13529">
    <property type="entry name" value="Peptidase_C39_2"/>
    <property type="match status" value="1"/>
</dbReference>
<proteinExistence type="predicted"/>
<dbReference type="InterPro" id="IPR039564">
    <property type="entry name" value="Peptidase_C39-like"/>
</dbReference>
<evidence type="ECO:0000313" key="2">
    <source>
        <dbReference type="EMBL" id="MBC5754928.1"/>
    </source>
</evidence>
<gene>
    <name evidence="2" type="ORF">H8Z76_13140</name>
</gene>
<comment type="caution">
    <text evidence="2">The sequence shown here is derived from an EMBL/GenBank/DDBJ whole genome shotgun (WGS) entry which is preliminary data.</text>
</comment>
<protein>
    <submittedName>
        <fullName evidence="2">C39 family peptidase</fullName>
    </submittedName>
</protein>
<dbReference type="Gene3D" id="3.90.70.10">
    <property type="entry name" value="Cysteine proteinases"/>
    <property type="match status" value="1"/>
</dbReference>
<dbReference type="Proteomes" id="UP000621540">
    <property type="component" value="Unassembled WGS sequence"/>
</dbReference>
<keyword evidence="3" id="KW-1185">Reference proteome</keyword>
<organism evidence="2 3">
    <name type="scientific">Roseburia yibonii</name>
    <dbReference type="NCBI Taxonomy" id="2763063"/>
    <lineage>
        <taxon>Bacteria</taxon>
        <taxon>Bacillati</taxon>
        <taxon>Bacillota</taxon>
        <taxon>Clostridia</taxon>
        <taxon>Lachnospirales</taxon>
        <taxon>Lachnospiraceae</taxon>
        <taxon>Roseburia</taxon>
    </lineage>
</organism>